<comment type="caution">
    <text evidence="2">The sequence shown here is derived from an EMBL/GenBank/DDBJ whole genome shotgun (WGS) entry which is preliminary data.</text>
</comment>
<accession>A0A951Q8G3</accession>
<keyword evidence="1" id="KW-0812">Transmembrane</keyword>
<reference evidence="2" key="1">
    <citation type="submission" date="2021-05" db="EMBL/GenBank/DDBJ databases">
        <authorList>
            <person name="Pietrasiak N."/>
            <person name="Ward R."/>
            <person name="Stajich J.E."/>
            <person name="Kurbessoian T."/>
        </authorList>
    </citation>
    <scope>NUCLEOTIDE SEQUENCE</scope>
    <source>
        <strain evidence="2">UHER 2000/2452</strain>
    </source>
</reference>
<feature type="transmembrane region" description="Helical" evidence="1">
    <location>
        <begin position="216"/>
        <end position="237"/>
    </location>
</feature>
<name>A0A951Q8G3_9CYAN</name>
<feature type="transmembrane region" description="Helical" evidence="1">
    <location>
        <begin position="21"/>
        <end position="42"/>
    </location>
</feature>
<feature type="transmembrane region" description="Helical" evidence="1">
    <location>
        <begin position="163"/>
        <end position="183"/>
    </location>
</feature>
<dbReference type="InterPro" id="IPR025495">
    <property type="entry name" value="DUF4386"/>
</dbReference>
<organism evidence="2 3">
    <name type="scientific">Drouetiella hepatica Uher 2000/2452</name>
    <dbReference type="NCBI Taxonomy" id="904376"/>
    <lineage>
        <taxon>Bacteria</taxon>
        <taxon>Bacillati</taxon>
        <taxon>Cyanobacteriota</taxon>
        <taxon>Cyanophyceae</taxon>
        <taxon>Oculatellales</taxon>
        <taxon>Oculatellaceae</taxon>
        <taxon>Drouetiella</taxon>
    </lineage>
</organism>
<keyword evidence="1" id="KW-1133">Transmembrane helix</keyword>
<feature type="transmembrane region" description="Helical" evidence="1">
    <location>
        <begin position="70"/>
        <end position="91"/>
    </location>
</feature>
<dbReference type="AlphaFoldDB" id="A0A951Q8G3"/>
<dbReference type="Proteomes" id="UP000757435">
    <property type="component" value="Unassembled WGS sequence"/>
</dbReference>
<proteinExistence type="predicted"/>
<feature type="transmembrane region" description="Helical" evidence="1">
    <location>
        <begin position="103"/>
        <end position="124"/>
    </location>
</feature>
<evidence type="ECO:0000256" key="1">
    <source>
        <dbReference type="SAM" id="Phobius"/>
    </source>
</evidence>
<dbReference type="EMBL" id="JAHHHD010000001">
    <property type="protein sequence ID" value="MBW4657099.1"/>
    <property type="molecule type" value="Genomic_DNA"/>
</dbReference>
<protein>
    <submittedName>
        <fullName evidence="2">DUF4386 domain-containing protein</fullName>
    </submittedName>
</protein>
<evidence type="ECO:0000313" key="3">
    <source>
        <dbReference type="Proteomes" id="UP000757435"/>
    </source>
</evidence>
<sequence length="243" mass="26677">MVHRQENFSFQSKKSLYRTAGWALILESLLLFVPMAILGSAINWPQSLGDPAEVMLPLLAQKAATVRLGYFVYLIYSILFWLVALSTARIVSNEEPQSIGLRLATGFGLASTIARCLGIIRWLVPMPALATLYVNPATSPQTREAIAVVYRVLNDYAGSIGEVLGVSLFAALWLAIVSFSILRTRLLPRWLGFLGLVSATLLVIQLAELFGVDLGAFITVSVSVLQLWFLAAGIAILRQFHRV</sequence>
<feature type="transmembrane region" description="Helical" evidence="1">
    <location>
        <begin position="190"/>
        <end position="210"/>
    </location>
</feature>
<gene>
    <name evidence="2" type="ORF">KME15_00340</name>
</gene>
<reference evidence="2" key="2">
    <citation type="journal article" date="2022" name="Microbiol. Resour. Announc.">
        <title>Metagenome Sequencing to Explore Phylogenomics of Terrestrial Cyanobacteria.</title>
        <authorList>
            <person name="Ward R.D."/>
            <person name="Stajich J.E."/>
            <person name="Johansen J.R."/>
            <person name="Huntemann M."/>
            <person name="Clum A."/>
            <person name="Foster B."/>
            <person name="Foster B."/>
            <person name="Roux S."/>
            <person name="Palaniappan K."/>
            <person name="Varghese N."/>
            <person name="Mukherjee S."/>
            <person name="Reddy T.B.K."/>
            <person name="Daum C."/>
            <person name="Copeland A."/>
            <person name="Chen I.A."/>
            <person name="Ivanova N.N."/>
            <person name="Kyrpides N.C."/>
            <person name="Shapiro N."/>
            <person name="Eloe-Fadrosh E.A."/>
            <person name="Pietrasiak N."/>
        </authorList>
    </citation>
    <scope>NUCLEOTIDE SEQUENCE</scope>
    <source>
        <strain evidence="2">UHER 2000/2452</strain>
    </source>
</reference>
<evidence type="ECO:0000313" key="2">
    <source>
        <dbReference type="EMBL" id="MBW4657099.1"/>
    </source>
</evidence>
<dbReference type="Pfam" id="PF14329">
    <property type="entry name" value="DUF4386"/>
    <property type="match status" value="1"/>
</dbReference>
<keyword evidence="1" id="KW-0472">Membrane</keyword>